<organism evidence="2 3">
    <name type="scientific">Ascaris lumbricoides</name>
    <name type="common">Giant roundworm</name>
    <dbReference type="NCBI Taxonomy" id="6252"/>
    <lineage>
        <taxon>Eukaryota</taxon>
        <taxon>Metazoa</taxon>
        <taxon>Ecdysozoa</taxon>
        <taxon>Nematoda</taxon>
        <taxon>Chromadorea</taxon>
        <taxon>Rhabditida</taxon>
        <taxon>Spirurina</taxon>
        <taxon>Ascaridomorpha</taxon>
        <taxon>Ascaridoidea</taxon>
        <taxon>Ascarididae</taxon>
        <taxon>Ascaris</taxon>
    </lineage>
</organism>
<keyword evidence="2" id="KW-1185">Reference proteome</keyword>
<dbReference type="InterPro" id="IPR032412">
    <property type="entry name" value="Myosin-VI_CBD"/>
</dbReference>
<evidence type="ECO:0000313" key="2">
    <source>
        <dbReference type="Proteomes" id="UP000036681"/>
    </source>
</evidence>
<name>A0A0M3HQD8_ASCLU</name>
<dbReference type="AlphaFoldDB" id="A0A0M3HQD8"/>
<reference evidence="3" key="1">
    <citation type="submission" date="2017-02" db="UniProtKB">
        <authorList>
            <consortium name="WormBaseParasite"/>
        </authorList>
    </citation>
    <scope>IDENTIFICATION</scope>
</reference>
<dbReference type="WBParaSite" id="ALUE_0000429701-mRNA-1">
    <property type="protein sequence ID" value="ALUE_0000429701-mRNA-1"/>
    <property type="gene ID" value="ALUE_0000429701"/>
</dbReference>
<evidence type="ECO:0000313" key="3">
    <source>
        <dbReference type="WBParaSite" id="ALUE_0000429701-mRNA-1"/>
    </source>
</evidence>
<accession>A0A0M3HQD8</accession>
<sequence>MLQQWKERNQACNEHLTPRAPTCILEPAGNVTVGNRTQASPNIQRYFKVPFVHVADRHREGTTNGLIKGGMWYAHFDGQWVARQMEICPNKNPVLLIAGRDDVEMCEMPLDETLLTRKKGAEILADEFDALWLAHGGPPYRIGTAHNKRTT</sequence>
<proteinExistence type="predicted"/>
<evidence type="ECO:0000259" key="1">
    <source>
        <dbReference type="Pfam" id="PF16521"/>
    </source>
</evidence>
<dbReference type="Pfam" id="PF16521">
    <property type="entry name" value="Myosin-VI_CBD"/>
    <property type="match status" value="1"/>
</dbReference>
<protein>
    <submittedName>
        <fullName evidence="3">Myosin-VI_CBD domain-containing protein</fullName>
    </submittedName>
</protein>
<dbReference type="Proteomes" id="UP000036681">
    <property type="component" value="Unplaced"/>
</dbReference>
<feature type="domain" description="Myosin VI cargo binding" evidence="1">
    <location>
        <begin position="44"/>
        <end position="137"/>
    </location>
</feature>